<organism evidence="1 2">
    <name type="scientific">Colletotrichum spinosum</name>
    <dbReference type="NCBI Taxonomy" id="1347390"/>
    <lineage>
        <taxon>Eukaryota</taxon>
        <taxon>Fungi</taxon>
        <taxon>Dikarya</taxon>
        <taxon>Ascomycota</taxon>
        <taxon>Pezizomycotina</taxon>
        <taxon>Sordariomycetes</taxon>
        <taxon>Hypocreomycetidae</taxon>
        <taxon>Glomerellales</taxon>
        <taxon>Glomerellaceae</taxon>
        <taxon>Colletotrichum</taxon>
        <taxon>Colletotrichum orbiculare species complex</taxon>
    </lineage>
</organism>
<evidence type="ECO:0000313" key="1">
    <source>
        <dbReference type="EMBL" id="TDZ36808.1"/>
    </source>
</evidence>
<reference evidence="1 2" key="1">
    <citation type="submission" date="2018-11" db="EMBL/GenBank/DDBJ databases">
        <title>Genome sequence and assembly of Colletotrichum spinosum.</title>
        <authorList>
            <person name="Gan P."/>
            <person name="Shirasu K."/>
        </authorList>
    </citation>
    <scope>NUCLEOTIDE SEQUENCE [LARGE SCALE GENOMIC DNA]</scope>
    <source>
        <strain evidence="1 2">CBS 515.97</strain>
    </source>
</reference>
<proteinExistence type="predicted"/>
<protein>
    <submittedName>
        <fullName evidence="1">Uncharacterized protein</fullName>
    </submittedName>
</protein>
<accession>A0A4R8QDM6</accession>
<gene>
    <name evidence="1" type="ORF">C8035_v008762</name>
</gene>
<keyword evidence="2" id="KW-1185">Reference proteome</keyword>
<evidence type="ECO:0000313" key="2">
    <source>
        <dbReference type="Proteomes" id="UP000295083"/>
    </source>
</evidence>
<dbReference type="AlphaFoldDB" id="A0A4R8QDM6"/>
<dbReference type="EMBL" id="QAPG01000029">
    <property type="protein sequence ID" value="TDZ36808.1"/>
    <property type="molecule type" value="Genomic_DNA"/>
</dbReference>
<dbReference type="Proteomes" id="UP000295083">
    <property type="component" value="Unassembled WGS sequence"/>
</dbReference>
<comment type="caution">
    <text evidence="1">The sequence shown here is derived from an EMBL/GenBank/DDBJ whole genome shotgun (WGS) entry which is preliminary data.</text>
</comment>
<sequence>MRQRMRTSDDTQQQSQRSLILATTETNMRKRSRLTHGTPAAVATNVTSLHSHSNTRQLLADAHASATTQEPEY</sequence>
<name>A0A4R8QDM6_9PEZI</name>